<organism evidence="2 3">
    <name type="scientific">Hyphomonas johnsonii MHS-2</name>
    <dbReference type="NCBI Taxonomy" id="1280950"/>
    <lineage>
        <taxon>Bacteria</taxon>
        <taxon>Pseudomonadati</taxon>
        <taxon>Pseudomonadota</taxon>
        <taxon>Alphaproteobacteria</taxon>
        <taxon>Hyphomonadales</taxon>
        <taxon>Hyphomonadaceae</taxon>
        <taxon>Hyphomonas</taxon>
    </lineage>
</organism>
<comment type="caution">
    <text evidence="2">The sequence shown here is derived from an EMBL/GenBank/DDBJ whole genome shotgun (WGS) entry which is preliminary data.</text>
</comment>
<dbReference type="OrthoDB" id="7201546at2"/>
<dbReference type="STRING" id="1280950.HJO_10304"/>
<evidence type="ECO:0008006" key="4">
    <source>
        <dbReference type="Google" id="ProtNLM"/>
    </source>
</evidence>
<dbReference type="PROSITE" id="PS51257">
    <property type="entry name" value="PROKAR_LIPOPROTEIN"/>
    <property type="match status" value="1"/>
</dbReference>
<dbReference type="EMBL" id="ARYK01000004">
    <property type="protein sequence ID" value="KCZ92420.1"/>
    <property type="molecule type" value="Genomic_DNA"/>
</dbReference>
<gene>
    <name evidence="2" type="ORF">HJO_10304</name>
</gene>
<evidence type="ECO:0000256" key="1">
    <source>
        <dbReference type="SAM" id="SignalP"/>
    </source>
</evidence>
<feature type="signal peptide" evidence="1">
    <location>
        <begin position="1"/>
        <end position="20"/>
    </location>
</feature>
<reference evidence="2 3" key="1">
    <citation type="journal article" date="2014" name="Antonie Van Leeuwenhoek">
        <title>Hyphomonas beringensis sp. nov. and Hyphomonas chukchiensis sp. nov., isolated from surface seawater of the Bering Sea and Chukchi Sea.</title>
        <authorList>
            <person name="Li C."/>
            <person name="Lai Q."/>
            <person name="Li G."/>
            <person name="Dong C."/>
            <person name="Wang J."/>
            <person name="Liao Y."/>
            <person name="Shao Z."/>
        </authorList>
    </citation>
    <scope>NUCLEOTIDE SEQUENCE [LARGE SCALE GENOMIC DNA]</scope>
    <source>
        <strain evidence="2 3">MHS-2</strain>
    </source>
</reference>
<dbReference type="AlphaFoldDB" id="A0A059FP28"/>
<dbReference type="eggNOG" id="ENOG50332EH">
    <property type="taxonomic scope" value="Bacteria"/>
</dbReference>
<keyword evidence="3" id="KW-1185">Reference proteome</keyword>
<proteinExistence type="predicted"/>
<dbReference type="Gene3D" id="3.10.450.50">
    <property type="match status" value="1"/>
</dbReference>
<sequence length="267" mass="27434">MVRTIFAAAAACFITGCVTAPDPAAIVAAERAFAADGYATGIKASFMAHAAPDAVIFAPGPVNVHAHFGAQPDAAPDPSRPHLVWWPLWAGISASDDVGFTSGPYAYDDDRRGYYFTIWQKQAGGDWKWVLDAGVEADASAAPGPGSMVQALPVATSGSVSADTAFSDVMKLEAAGTGEYAPTARLHAPGLAPATDAASRQAARAARPAGIALTPLGGGASGAGDLVWTYAEATWGDAAAPGGYLVHVWQKHQTGWKIVFDELVPAQ</sequence>
<accession>A0A059FP28</accession>
<protein>
    <recommendedName>
        <fullName evidence="4">Lipoprotein</fullName>
    </recommendedName>
</protein>
<name>A0A059FP28_9PROT</name>
<dbReference type="PATRIC" id="fig|1280950.3.peg.2061"/>
<evidence type="ECO:0000313" key="3">
    <source>
        <dbReference type="Proteomes" id="UP000025171"/>
    </source>
</evidence>
<evidence type="ECO:0000313" key="2">
    <source>
        <dbReference type="EMBL" id="KCZ92420.1"/>
    </source>
</evidence>
<dbReference type="Proteomes" id="UP000025171">
    <property type="component" value="Unassembled WGS sequence"/>
</dbReference>
<keyword evidence="1" id="KW-0732">Signal</keyword>
<feature type="chain" id="PRO_5001572452" description="Lipoprotein" evidence="1">
    <location>
        <begin position="21"/>
        <end position="267"/>
    </location>
</feature>
<dbReference type="RefSeq" id="WP_035616647.1">
    <property type="nucleotide sequence ID" value="NZ_ARYK01000004.1"/>
</dbReference>